<reference evidence="3 4" key="1">
    <citation type="submission" date="2019-11" db="EMBL/GenBank/DDBJ databases">
        <title>Complete genome sequence of Spiroplasma tabanidicola TAUS-1 (DSM 22603).</title>
        <authorList>
            <person name="Huang C.-T."/>
            <person name="Lin Y.-C."/>
            <person name="Kuo C.-H."/>
        </authorList>
    </citation>
    <scope>NUCLEOTIDE SEQUENCE [LARGE SCALE GENOMIC DNA]</scope>
    <source>
        <strain evidence="3 4">TAUS-1</strain>
    </source>
</reference>
<keyword evidence="4" id="KW-1185">Reference proteome</keyword>
<accession>A0A6I6C9E4</accession>
<evidence type="ECO:0000313" key="3">
    <source>
        <dbReference type="EMBL" id="QGS51535.1"/>
    </source>
</evidence>
<evidence type="ECO:0000256" key="1">
    <source>
        <dbReference type="SAM" id="MobiDB-lite"/>
    </source>
</evidence>
<keyword evidence="2" id="KW-1133">Transmembrane helix</keyword>
<feature type="region of interest" description="Disordered" evidence="1">
    <location>
        <begin position="264"/>
        <end position="284"/>
    </location>
</feature>
<sequence>MKYYKNMKTLLIWGFTTVVVLFFLNSIFIYAIDLPKIIKNEYMYGEKWKQLTKVVMDTLGILSLLAGIISCIMFYKSKKDFYIVLFLTLSIVGTVFIFAINEILNIEYKKIMKYSRLGVTLVVCGLITGIYCKSILEKNKENLDSNITFDQKNAIFFKYGAICGIISILISLIIAGINFYEKNFRFEFLGYDFTNIIIYINGITMALAILNLLFFILYLTTKKRWTITTGLVMLIILWSFETGPISVISCVFLMVGIVSSSRNKRNEKNNDTYLNKEENKENIE</sequence>
<name>A0A6I6C9E4_9MOLU</name>
<organism evidence="3 4">
    <name type="scientific">Spiroplasma tabanidicola</name>
    <dbReference type="NCBI Taxonomy" id="324079"/>
    <lineage>
        <taxon>Bacteria</taxon>
        <taxon>Bacillati</taxon>
        <taxon>Mycoplasmatota</taxon>
        <taxon>Mollicutes</taxon>
        <taxon>Entomoplasmatales</taxon>
        <taxon>Spiroplasmataceae</taxon>
        <taxon>Spiroplasma</taxon>
    </lineage>
</organism>
<gene>
    <name evidence="3" type="ORF">STABA_v1c01680</name>
</gene>
<feature type="transmembrane region" description="Helical" evidence="2">
    <location>
        <begin position="12"/>
        <end position="33"/>
    </location>
</feature>
<feature type="transmembrane region" description="Helical" evidence="2">
    <location>
        <begin position="81"/>
        <end position="104"/>
    </location>
</feature>
<dbReference type="AlphaFoldDB" id="A0A6I6C9E4"/>
<dbReference type="RefSeq" id="WP_156005590.1">
    <property type="nucleotide sequence ID" value="NZ_CP046276.1"/>
</dbReference>
<feature type="transmembrane region" description="Helical" evidence="2">
    <location>
        <begin position="54"/>
        <end position="75"/>
    </location>
</feature>
<protein>
    <submittedName>
        <fullName evidence="3">Uncharacterized protein</fullName>
    </submittedName>
</protein>
<dbReference type="KEGG" id="stab:STABA_v1c01680"/>
<keyword evidence="2" id="KW-0812">Transmembrane</keyword>
<evidence type="ECO:0000256" key="2">
    <source>
        <dbReference type="SAM" id="Phobius"/>
    </source>
</evidence>
<feature type="transmembrane region" description="Helical" evidence="2">
    <location>
        <begin position="196"/>
        <end position="219"/>
    </location>
</feature>
<evidence type="ECO:0000313" key="4">
    <source>
        <dbReference type="Proteomes" id="UP000424468"/>
    </source>
</evidence>
<feature type="transmembrane region" description="Helical" evidence="2">
    <location>
        <begin position="116"/>
        <end position="136"/>
    </location>
</feature>
<dbReference type="EMBL" id="CP046276">
    <property type="protein sequence ID" value="QGS51535.1"/>
    <property type="molecule type" value="Genomic_DNA"/>
</dbReference>
<keyword evidence="2" id="KW-0472">Membrane</keyword>
<feature type="transmembrane region" description="Helical" evidence="2">
    <location>
        <begin position="231"/>
        <end position="258"/>
    </location>
</feature>
<proteinExistence type="predicted"/>
<feature type="transmembrane region" description="Helical" evidence="2">
    <location>
        <begin position="156"/>
        <end position="175"/>
    </location>
</feature>
<dbReference type="Proteomes" id="UP000424468">
    <property type="component" value="Chromosome"/>
</dbReference>